<evidence type="ECO:0000313" key="2">
    <source>
        <dbReference type="Proteomes" id="UP000740926"/>
    </source>
</evidence>
<accession>A0A9P7C5C4</accession>
<dbReference type="Proteomes" id="UP000740926">
    <property type="component" value="Unassembled WGS sequence"/>
</dbReference>
<organism evidence="1 2">
    <name type="scientific">Rhizopus delemar</name>
    <dbReference type="NCBI Taxonomy" id="936053"/>
    <lineage>
        <taxon>Eukaryota</taxon>
        <taxon>Fungi</taxon>
        <taxon>Fungi incertae sedis</taxon>
        <taxon>Mucoromycota</taxon>
        <taxon>Mucoromycotina</taxon>
        <taxon>Mucoromycetes</taxon>
        <taxon>Mucorales</taxon>
        <taxon>Mucorineae</taxon>
        <taxon>Rhizopodaceae</taxon>
        <taxon>Rhizopus</taxon>
    </lineage>
</organism>
<reference evidence="1 2" key="1">
    <citation type="journal article" date="2020" name="Microb. Genom.">
        <title>Genetic diversity of clinical and environmental Mucorales isolates obtained from an investigation of mucormycosis cases among solid organ transplant recipients.</title>
        <authorList>
            <person name="Nguyen M.H."/>
            <person name="Kaul D."/>
            <person name="Muto C."/>
            <person name="Cheng S.J."/>
            <person name="Richter R.A."/>
            <person name="Bruno V.M."/>
            <person name="Liu G."/>
            <person name="Beyhan S."/>
            <person name="Sundermann A.J."/>
            <person name="Mounaud S."/>
            <person name="Pasculle A.W."/>
            <person name="Nierman W.C."/>
            <person name="Driscoll E."/>
            <person name="Cumbie R."/>
            <person name="Clancy C.J."/>
            <person name="Dupont C.L."/>
        </authorList>
    </citation>
    <scope>NUCLEOTIDE SEQUENCE [LARGE SCALE GENOMIC DNA]</scope>
    <source>
        <strain evidence="1 2">GL24</strain>
    </source>
</reference>
<dbReference type="AlphaFoldDB" id="A0A9P7C5C4"/>
<proteinExistence type="predicted"/>
<protein>
    <submittedName>
        <fullName evidence="1">Uncharacterized protein</fullName>
    </submittedName>
</protein>
<sequence length="85" mass="10119">MQFFAQMWQQQQLQQQQQQQHPVQQPQQGQQYVDVAEINRIKKQCSDHIADHYREYLVGRGIRFDTLKSITDKANRKKQVLLHGG</sequence>
<comment type="caution">
    <text evidence="1">The sequence shown here is derived from an EMBL/GenBank/DDBJ whole genome shotgun (WGS) entry which is preliminary data.</text>
</comment>
<name>A0A9P7C5C4_9FUNG</name>
<dbReference type="EMBL" id="JAANIU010008032">
    <property type="protein sequence ID" value="KAG1536068.1"/>
    <property type="molecule type" value="Genomic_DNA"/>
</dbReference>
<evidence type="ECO:0000313" key="1">
    <source>
        <dbReference type="EMBL" id="KAG1536068.1"/>
    </source>
</evidence>
<keyword evidence="2" id="KW-1185">Reference proteome</keyword>
<gene>
    <name evidence="1" type="ORF">G6F50_015165</name>
</gene>